<dbReference type="EMBL" id="BMMQ01000009">
    <property type="protein sequence ID" value="GGO66485.1"/>
    <property type="molecule type" value="Genomic_DNA"/>
</dbReference>
<organism evidence="3 4">
    <name type="scientific">Microbacterium nanhaiense</name>
    <dbReference type="NCBI Taxonomy" id="1301026"/>
    <lineage>
        <taxon>Bacteria</taxon>
        <taxon>Bacillati</taxon>
        <taxon>Actinomycetota</taxon>
        <taxon>Actinomycetes</taxon>
        <taxon>Micrococcales</taxon>
        <taxon>Microbacteriaceae</taxon>
        <taxon>Microbacterium</taxon>
    </lineage>
</organism>
<sequence>MHDAELPGLPAVLALRPSYLRYKPGTSLIATVRVAGAPAQAVVYPVGVHDKLGRLVRAARAAGDLIRAEEELGIAIVAAAADRALPGIRAALARHPHAETLAYKPARRWVARCDECGVIIKAHAPDRAGAALAGHRALAPLVPTAELVRAGDDGVLETRIVPGAVASGSADARAAGRILAGVHAAPVPAEERRVDAPAPGALAAVLPALAEREARLAEGIREALAAGTRTAPVHGDFSADQVLTGPAGTFVIDLDRAGVGDPHADLGSWAADEIARGIPRALAGAALREGYVAAGGSITEAALLAHTAAGVLRRAAEPFRRQDEGWQSECERMLGEAEALLALARVRGDEALPGAAAATPDATVIAHRAGRRAVLRSGDRFVKLARASRFAGIADRAERVTGLATLRAPRILRRDDARATLSLESVGERTLLEAGRDLGGDDFRAAWRTVGAGLAELAELDPSGLPTHGVDEELAAIRRALAGGGLHAPDEYALVERGLRSGSGPRGVLHRDLHDKQLLLPASGIAPIRLIDVDTLGVGERALDVANLLVHLELREVQGMLPEGRARLGAAALREGFGGGAVWDRVPAYAAAARLRLAGVYAARRGGDHASREMLRRVPAPVTSAAPRATSPSSPSAAASSRRSSRRDR</sequence>
<dbReference type="RefSeq" id="WP_188702577.1">
    <property type="nucleotide sequence ID" value="NZ_BMMQ01000009.1"/>
</dbReference>
<proteinExistence type="predicted"/>
<dbReference type="SUPFAM" id="SSF56112">
    <property type="entry name" value="Protein kinase-like (PK-like)"/>
    <property type="match status" value="2"/>
</dbReference>
<evidence type="ECO:0000256" key="1">
    <source>
        <dbReference type="SAM" id="MobiDB-lite"/>
    </source>
</evidence>
<feature type="domain" description="Aminoglycoside phosphotransferase" evidence="2">
    <location>
        <begin position="108"/>
        <end position="294"/>
    </location>
</feature>
<comment type="caution">
    <text evidence="3">The sequence shown here is derived from an EMBL/GenBank/DDBJ whole genome shotgun (WGS) entry which is preliminary data.</text>
</comment>
<reference evidence="4" key="1">
    <citation type="journal article" date="2019" name="Int. J. Syst. Evol. Microbiol.">
        <title>The Global Catalogue of Microorganisms (GCM) 10K type strain sequencing project: providing services to taxonomists for standard genome sequencing and annotation.</title>
        <authorList>
            <consortium name="The Broad Institute Genomics Platform"/>
            <consortium name="The Broad Institute Genome Sequencing Center for Infectious Disease"/>
            <person name="Wu L."/>
            <person name="Ma J."/>
        </authorList>
    </citation>
    <scope>NUCLEOTIDE SEQUENCE [LARGE SCALE GENOMIC DNA]</scope>
    <source>
        <strain evidence="4">CGMCC 4.7181</strain>
    </source>
</reference>
<accession>A0ABQ2N802</accession>
<dbReference type="Pfam" id="PF01636">
    <property type="entry name" value="APH"/>
    <property type="match status" value="2"/>
</dbReference>
<keyword evidence="4" id="KW-1185">Reference proteome</keyword>
<feature type="compositionally biased region" description="Low complexity" evidence="1">
    <location>
        <begin position="617"/>
        <end position="642"/>
    </location>
</feature>
<dbReference type="Gene3D" id="3.90.1200.10">
    <property type="match status" value="2"/>
</dbReference>
<gene>
    <name evidence="3" type="ORF">GCM10010910_26040</name>
</gene>
<evidence type="ECO:0000313" key="4">
    <source>
        <dbReference type="Proteomes" id="UP000638043"/>
    </source>
</evidence>
<dbReference type="Proteomes" id="UP000638043">
    <property type="component" value="Unassembled WGS sequence"/>
</dbReference>
<dbReference type="InterPro" id="IPR011009">
    <property type="entry name" value="Kinase-like_dom_sf"/>
</dbReference>
<protein>
    <recommendedName>
        <fullName evidence="2">Aminoglycoside phosphotransferase domain-containing protein</fullName>
    </recommendedName>
</protein>
<feature type="domain" description="Aminoglycoside phosphotransferase" evidence="2">
    <location>
        <begin position="369"/>
        <end position="557"/>
    </location>
</feature>
<dbReference type="InterPro" id="IPR002575">
    <property type="entry name" value="Aminoglycoside_PTrfase"/>
</dbReference>
<evidence type="ECO:0000259" key="2">
    <source>
        <dbReference type="Pfam" id="PF01636"/>
    </source>
</evidence>
<feature type="region of interest" description="Disordered" evidence="1">
    <location>
        <begin position="612"/>
        <end position="649"/>
    </location>
</feature>
<name>A0ABQ2N802_9MICO</name>
<evidence type="ECO:0000313" key="3">
    <source>
        <dbReference type="EMBL" id="GGO66485.1"/>
    </source>
</evidence>